<keyword evidence="6" id="KW-0862">Zinc</keyword>
<dbReference type="Pfam" id="PF00096">
    <property type="entry name" value="zf-C2H2"/>
    <property type="match status" value="2"/>
</dbReference>
<organism evidence="13">
    <name type="scientific">Stegastes partitus</name>
    <name type="common">bicolor damselfish</name>
    <dbReference type="NCBI Taxonomy" id="144197"/>
    <lineage>
        <taxon>Eukaryota</taxon>
        <taxon>Metazoa</taxon>
        <taxon>Chordata</taxon>
        <taxon>Craniata</taxon>
        <taxon>Vertebrata</taxon>
        <taxon>Euteleostomi</taxon>
        <taxon>Actinopterygii</taxon>
        <taxon>Neopterygii</taxon>
        <taxon>Teleostei</taxon>
        <taxon>Neoteleostei</taxon>
        <taxon>Acanthomorphata</taxon>
        <taxon>Ovalentaria</taxon>
        <taxon>Pomacentridae</taxon>
        <taxon>Stegastes</taxon>
    </lineage>
</organism>
<dbReference type="FunFam" id="3.30.160.60:FF:000624">
    <property type="entry name" value="zinc finger protein 697"/>
    <property type="match status" value="1"/>
</dbReference>
<keyword evidence="8" id="KW-0804">Transcription</keyword>
<evidence type="ECO:0000256" key="2">
    <source>
        <dbReference type="ARBA" id="ARBA00004123"/>
    </source>
</evidence>
<dbReference type="FunFam" id="3.30.160.60:FF:001289">
    <property type="entry name" value="Zinc finger protein 574"/>
    <property type="match status" value="1"/>
</dbReference>
<feature type="region of interest" description="Disordered" evidence="11">
    <location>
        <begin position="288"/>
        <end position="318"/>
    </location>
</feature>
<dbReference type="FunFam" id="3.30.160.60:FF:000634">
    <property type="entry name" value="Zinc finger X-chromosomal protein"/>
    <property type="match status" value="1"/>
</dbReference>
<dbReference type="PROSITE" id="PS00028">
    <property type="entry name" value="ZINC_FINGER_C2H2_1"/>
    <property type="match status" value="5"/>
</dbReference>
<evidence type="ECO:0000256" key="3">
    <source>
        <dbReference type="ARBA" id="ARBA00022723"/>
    </source>
</evidence>
<dbReference type="SUPFAM" id="SSF57667">
    <property type="entry name" value="beta-beta-alpha zinc fingers"/>
    <property type="match status" value="3"/>
</dbReference>
<dbReference type="InterPro" id="IPR036236">
    <property type="entry name" value="Znf_C2H2_sf"/>
</dbReference>
<keyword evidence="3" id="KW-0479">Metal-binding</keyword>
<dbReference type="PANTHER" id="PTHR24388">
    <property type="entry name" value="ZINC FINGER PROTEIN"/>
    <property type="match status" value="1"/>
</dbReference>
<dbReference type="Gene3D" id="3.30.160.60">
    <property type="entry name" value="Classic Zinc Finger"/>
    <property type="match status" value="6"/>
</dbReference>
<dbReference type="GO" id="GO:0005634">
    <property type="term" value="C:nucleus"/>
    <property type="evidence" value="ECO:0007669"/>
    <property type="project" value="UniProtKB-SubCell"/>
</dbReference>
<dbReference type="STRING" id="144197.ENSSPAP00000029567"/>
<feature type="domain" description="C2H2-type" evidence="12">
    <location>
        <begin position="184"/>
        <end position="211"/>
    </location>
</feature>
<dbReference type="GO" id="GO:0000978">
    <property type="term" value="F:RNA polymerase II cis-regulatory region sequence-specific DNA binding"/>
    <property type="evidence" value="ECO:0007669"/>
    <property type="project" value="TreeGrafter"/>
</dbReference>
<evidence type="ECO:0000256" key="11">
    <source>
        <dbReference type="SAM" id="MobiDB-lite"/>
    </source>
</evidence>
<dbReference type="PANTHER" id="PTHR24388:SF54">
    <property type="entry name" value="PROTEIN ESCARGOT"/>
    <property type="match status" value="1"/>
</dbReference>
<feature type="domain" description="C2H2-type" evidence="12">
    <location>
        <begin position="268"/>
        <end position="302"/>
    </location>
</feature>
<reference evidence="13" key="1">
    <citation type="submission" date="2023-09" db="UniProtKB">
        <authorList>
            <consortium name="Ensembl"/>
        </authorList>
    </citation>
    <scope>IDENTIFICATION</scope>
</reference>
<dbReference type="InterPro" id="IPR013087">
    <property type="entry name" value="Znf_C2H2_type"/>
</dbReference>
<dbReference type="GeneTree" id="ENSGT00940000167283"/>
<comment type="subcellular location">
    <subcellularLocation>
        <location evidence="2">Nucleus</location>
    </subcellularLocation>
</comment>
<keyword evidence="4" id="KW-0677">Repeat</keyword>
<feature type="domain" description="C2H2-type" evidence="12">
    <location>
        <begin position="156"/>
        <end position="183"/>
    </location>
</feature>
<dbReference type="Pfam" id="PF13912">
    <property type="entry name" value="zf-C2H2_6"/>
    <property type="match status" value="1"/>
</dbReference>
<dbReference type="GO" id="GO:0008270">
    <property type="term" value="F:zinc ion binding"/>
    <property type="evidence" value="ECO:0007669"/>
    <property type="project" value="UniProtKB-KW"/>
</dbReference>
<feature type="domain" description="C2H2-type" evidence="12">
    <location>
        <begin position="240"/>
        <end position="267"/>
    </location>
</feature>
<evidence type="ECO:0000256" key="7">
    <source>
        <dbReference type="ARBA" id="ARBA00023015"/>
    </source>
</evidence>
<sequence length="318" mass="35592">MKFDFHFSVIESFVFVIHADGCSSPDRRPAALTMAILGSDGGGPQVPVVIISPPLHAPITGQNSSPPQMEVALETTDSEPSPDAAPFSDITSPPVAPPIKHLQLVHGGPDRGKSSETSRRRSTGVKPFGCKTCLKSFSSSSTLRTHEKSHTQSKEFTCDTCGKAFHLRHLYLYHLRQHSGDRPHVCSICHKGFLLASQLKQHELLHTGVKPHRCEQCGKAFRTPQNYHRHLLVHTGEKPYQCAVCSRKFRQSNQLKSHMQIHTGIKLYSCERCQQGFSDSRQLKKHRCGDTAQTSLESGDKRRKQRDMFPWTDDFTSQ</sequence>
<evidence type="ECO:0000313" key="13">
    <source>
        <dbReference type="Ensembl" id="ENSSPAP00000029567.1"/>
    </source>
</evidence>
<evidence type="ECO:0000256" key="9">
    <source>
        <dbReference type="ARBA" id="ARBA00023242"/>
    </source>
</evidence>
<comment type="function">
    <text evidence="1">May be involved in transcriptional regulation.</text>
</comment>
<evidence type="ECO:0000256" key="5">
    <source>
        <dbReference type="ARBA" id="ARBA00022771"/>
    </source>
</evidence>
<dbReference type="GO" id="GO:0000981">
    <property type="term" value="F:DNA-binding transcription factor activity, RNA polymerase II-specific"/>
    <property type="evidence" value="ECO:0007669"/>
    <property type="project" value="TreeGrafter"/>
</dbReference>
<dbReference type="Ensembl" id="ENSSPAT00000030039.1">
    <property type="protein sequence ID" value="ENSSPAP00000029567.1"/>
    <property type="gene ID" value="ENSSPAG00000022219.1"/>
</dbReference>
<protein>
    <recommendedName>
        <fullName evidence="12">C2H2-type domain-containing protein</fullName>
    </recommendedName>
</protein>
<keyword evidence="5 10" id="KW-0863">Zinc-finger</keyword>
<evidence type="ECO:0000256" key="1">
    <source>
        <dbReference type="ARBA" id="ARBA00003767"/>
    </source>
</evidence>
<feature type="domain" description="C2H2-type" evidence="12">
    <location>
        <begin position="212"/>
        <end position="239"/>
    </location>
</feature>
<evidence type="ECO:0000256" key="10">
    <source>
        <dbReference type="PROSITE-ProRule" id="PRU00042"/>
    </source>
</evidence>
<accession>A0A3B5BLV4</accession>
<evidence type="ECO:0000256" key="8">
    <source>
        <dbReference type="ARBA" id="ARBA00023163"/>
    </source>
</evidence>
<name>A0A3B5BLV4_9TELE</name>
<evidence type="ECO:0000259" key="12">
    <source>
        <dbReference type="PROSITE" id="PS50157"/>
    </source>
</evidence>
<dbReference type="PROSITE" id="PS50157">
    <property type="entry name" value="ZINC_FINGER_C2H2_2"/>
    <property type="match status" value="6"/>
</dbReference>
<feature type="domain" description="C2H2-type" evidence="12">
    <location>
        <begin position="128"/>
        <end position="155"/>
    </location>
</feature>
<dbReference type="FunFam" id="3.30.160.60:FF:000774">
    <property type="entry name" value="Zinc finger protein"/>
    <property type="match status" value="1"/>
</dbReference>
<dbReference type="InterPro" id="IPR050527">
    <property type="entry name" value="Snail/Krueppel_Znf"/>
</dbReference>
<evidence type="ECO:0000256" key="6">
    <source>
        <dbReference type="ARBA" id="ARBA00022833"/>
    </source>
</evidence>
<feature type="compositionally biased region" description="Basic and acidic residues" evidence="11">
    <location>
        <begin position="108"/>
        <end position="119"/>
    </location>
</feature>
<proteinExistence type="predicted"/>
<dbReference type="AlphaFoldDB" id="A0A3B5BLV4"/>
<dbReference type="SMART" id="SM00355">
    <property type="entry name" value="ZnF_C2H2"/>
    <property type="match status" value="6"/>
</dbReference>
<keyword evidence="7" id="KW-0805">Transcription regulation</keyword>
<keyword evidence="9" id="KW-0539">Nucleus</keyword>
<evidence type="ECO:0000256" key="4">
    <source>
        <dbReference type="ARBA" id="ARBA00022737"/>
    </source>
</evidence>
<feature type="region of interest" description="Disordered" evidence="11">
    <location>
        <begin position="104"/>
        <end position="124"/>
    </location>
</feature>